<dbReference type="InterPro" id="IPR001633">
    <property type="entry name" value="EAL_dom"/>
</dbReference>
<dbReference type="PROSITE" id="PS50883">
    <property type="entry name" value="EAL"/>
    <property type="match status" value="1"/>
</dbReference>
<dbReference type="Gene3D" id="3.20.20.450">
    <property type="entry name" value="EAL domain"/>
    <property type="match status" value="1"/>
</dbReference>
<dbReference type="Gene3D" id="3.30.450.20">
    <property type="entry name" value="PAS domain"/>
    <property type="match status" value="2"/>
</dbReference>
<feature type="domain" description="PAC" evidence="10">
    <location>
        <begin position="329"/>
        <end position="380"/>
    </location>
</feature>
<dbReference type="PROSITE" id="PS50885">
    <property type="entry name" value="HAMP"/>
    <property type="match status" value="1"/>
</dbReference>
<dbReference type="EC" id="3.1.4.52" evidence="3"/>
<dbReference type="PROSITE" id="PS50113">
    <property type="entry name" value="PAC"/>
    <property type="match status" value="2"/>
</dbReference>
<evidence type="ECO:0000256" key="4">
    <source>
        <dbReference type="ARBA" id="ARBA00022636"/>
    </source>
</evidence>
<dbReference type="PROSITE" id="PS50887">
    <property type="entry name" value="GGDEF"/>
    <property type="match status" value="1"/>
</dbReference>
<dbReference type="AlphaFoldDB" id="A0A7X0BVJ1"/>
<keyword evidence="5" id="KW-0418">Kinase</keyword>
<evidence type="ECO:0000256" key="3">
    <source>
        <dbReference type="ARBA" id="ARBA00012282"/>
    </source>
</evidence>
<dbReference type="InterPro" id="IPR035919">
    <property type="entry name" value="EAL_sf"/>
</dbReference>
<gene>
    <name evidence="14" type="ORF">HNP49_003134</name>
</gene>
<comment type="subcellular location">
    <subcellularLocation>
        <location evidence="2">Cell inner membrane</location>
    </subcellularLocation>
</comment>
<evidence type="ECO:0000256" key="7">
    <source>
        <dbReference type="SAM" id="Coils"/>
    </source>
</evidence>
<feature type="domain" description="GGDEF" evidence="13">
    <location>
        <begin position="537"/>
        <end position="683"/>
    </location>
</feature>
<reference evidence="14 15" key="1">
    <citation type="submission" date="2020-08" db="EMBL/GenBank/DDBJ databases">
        <title>Functional genomics of gut bacteria from endangered species of beetles.</title>
        <authorList>
            <person name="Carlos-Shanley C."/>
        </authorList>
    </citation>
    <scope>NUCLEOTIDE SEQUENCE [LARGE SCALE GENOMIC DNA]</scope>
    <source>
        <strain evidence="14 15">S00202</strain>
    </source>
</reference>
<dbReference type="GO" id="GO:0071111">
    <property type="term" value="F:cyclic-guanylate-specific phosphodiesterase activity"/>
    <property type="evidence" value="ECO:0007669"/>
    <property type="project" value="UniProtKB-EC"/>
</dbReference>
<evidence type="ECO:0000256" key="2">
    <source>
        <dbReference type="ARBA" id="ARBA00004533"/>
    </source>
</evidence>
<dbReference type="NCBIfam" id="TIGR00229">
    <property type="entry name" value="sensory_box"/>
    <property type="match status" value="2"/>
</dbReference>
<dbReference type="SMART" id="SM00267">
    <property type="entry name" value="GGDEF"/>
    <property type="match status" value="1"/>
</dbReference>
<dbReference type="CDD" id="cd01948">
    <property type="entry name" value="EAL"/>
    <property type="match status" value="1"/>
</dbReference>
<dbReference type="RefSeq" id="WP_184684820.1">
    <property type="nucleotide sequence ID" value="NZ_JACHLL010000006.1"/>
</dbReference>
<comment type="caution">
    <text evidence="14">The sequence shown here is derived from an EMBL/GenBank/DDBJ whole genome shotgun (WGS) entry which is preliminary data.</text>
</comment>
<dbReference type="GO" id="GO:0007165">
    <property type="term" value="P:signal transduction"/>
    <property type="evidence" value="ECO:0007669"/>
    <property type="project" value="InterPro"/>
</dbReference>
<evidence type="ECO:0000256" key="8">
    <source>
        <dbReference type="SAM" id="Phobius"/>
    </source>
</evidence>
<evidence type="ECO:0000259" key="11">
    <source>
        <dbReference type="PROSITE" id="PS50883"/>
    </source>
</evidence>
<dbReference type="InterPro" id="IPR052155">
    <property type="entry name" value="Biofilm_reg_signaling"/>
</dbReference>
<keyword evidence="5" id="KW-0808">Transferase</keyword>
<evidence type="ECO:0000256" key="6">
    <source>
        <dbReference type="ARBA" id="ARBA00051114"/>
    </source>
</evidence>
<evidence type="ECO:0000313" key="15">
    <source>
        <dbReference type="Proteomes" id="UP000557193"/>
    </source>
</evidence>
<keyword evidence="8" id="KW-0472">Membrane</keyword>
<proteinExistence type="predicted"/>
<evidence type="ECO:0000259" key="12">
    <source>
        <dbReference type="PROSITE" id="PS50885"/>
    </source>
</evidence>
<evidence type="ECO:0000256" key="1">
    <source>
        <dbReference type="ARBA" id="ARBA00001946"/>
    </source>
</evidence>
<dbReference type="Gene3D" id="6.10.340.10">
    <property type="match status" value="1"/>
</dbReference>
<keyword evidence="7" id="KW-0175">Coiled coil</keyword>
<dbReference type="PANTHER" id="PTHR44757:SF2">
    <property type="entry name" value="BIOFILM ARCHITECTURE MAINTENANCE PROTEIN MBAA"/>
    <property type="match status" value="1"/>
</dbReference>
<dbReference type="Pfam" id="PF08448">
    <property type="entry name" value="PAS_4"/>
    <property type="match status" value="1"/>
</dbReference>
<dbReference type="SUPFAM" id="SSF158472">
    <property type="entry name" value="HAMP domain-like"/>
    <property type="match status" value="1"/>
</dbReference>
<comment type="catalytic activity">
    <reaction evidence="6">
        <text>3',3'-c-di-GMP + H2O = 5'-phosphoguanylyl(3'-&gt;5')guanosine + H(+)</text>
        <dbReference type="Rhea" id="RHEA:24902"/>
        <dbReference type="ChEBI" id="CHEBI:15377"/>
        <dbReference type="ChEBI" id="CHEBI:15378"/>
        <dbReference type="ChEBI" id="CHEBI:58754"/>
        <dbReference type="ChEBI" id="CHEBI:58805"/>
        <dbReference type="EC" id="3.1.4.52"/>
    </reaction>
    <physiologicalReaction direction="left-to-right" evidence="6">
        <dbReference type="Rhea" id="RHEA:24903"/>
    </physiologicalReaction>
</comment>
<evidence type="ECO:0000259" key="13">
    <source>
        <dbReference type="PROSITE" id="PS50887"/>
    </source>
</evidence>
<dbReference type="InterPro" id="IPR000700">
    <property type="entry name" value="PAS-assoc_C"/>
</dbReference>
<dbReference type="SMART" id="SM00052">
    <property type="entry name" value="EAL"/>
    <property type="match status" value="1"/>
</dbReference>
<dbReference type="SMART" id="SM00304">
    <property type="entry name" value="HAMP"/>
    <property type="match status" value="1"/>
</dbReference>
<accession>A0A7X0BVJ1</accession>
<dbReference type="CDD" id="cd01949">
    <property type="entry name" value="GGDEF"/>
    <property type="match status" value="1"/>
</dbReference>
<dbReference type="SUPFAM" id="SSF141868">
    <property type="entry name" value="EAL domain-like"/>
    <property type="match status" value="1"/>
</dbReference>
<dbReference type="SUPFAM" id="SSF55785">
    <property type="entry name" value="PYP-like sensor domain (PAS domain)"/>
    <property type="match status" value="2"/>
</dbReference>
<protein>
    <recommendedName>
        <fullName evidence="3">cyclic-guanylate-specific phosphodiesterase</fullName>
        <ecNumber evidence="3">3.1.4.52</ecNumber>
    </recommendedName>
</protein>
<keyword evidence="8" id="KW-1133">Transmembrane helix</keyword>
<feature type="domain" description="PAS" evidence="9">
    <location>
        <begin position="254"/>
        <end position="313"/>
    </location>
</feature>
<dbReference type="SMART" id="SM00091">
    <property type="entry name" value="PAS"/>
    <property type="match status" value="2"/>
</dbReference>
<dbReference type="Pfam" id="PF08447">
    <property type="entry name" value="PAS_3"/>
    <property type="match status" value="1"/>
</dbReference>
<dbReference type="Gene3D" id="3.30.70.270">
    <property type="match status" value="1"/>
</dbReference>
<evidence type="ECO:0000256" key="5">
    <source>
        <dbReference type="ARBA" id="ARBA00022777"/>
    </source>
</evidence>
<organism evidence="14 15">
    <name type="scientific">Pseudomonas fluvialis</name>
    <dbReference type="NCBI Taxonomy" id="1793966"/>
    <lineage>
        <taxon>Bacteria</taxon>
        <taxon>Pseudomonadati</taxon>
        <taxon>Pseudomonadota</taxon>
        <taxon>Gammaproteobacteria</taxon>
        <taxon>Pseudomonadales</taxon>
        <taxon>Pseudomonadaceae</taxon>
        <taxon>Pseudomonas</taxon>
    </lineage>
</organism>
<dbReference type="NCBIfam" id="TIGR00254">
    <property type="entry name" value="GGDEF"/>
    <property type="match status" value="1"/>
</dbReference>
<feature type="domain" description="EAL" evidence="11">
    <location>
        <begin position="692"/>
        <end position="946"/>
    </location>
</feature>
<comment type="cofactor">
    <cofactor evidence="1">
        <name>Mg(2+)</name>
        <dbReference type="ChEBI" id="CHEBI:18420"/>
    </cofactor>
</comment>
<dbReference type="Proteomes" id="UP000557193">
    <property type="component" value="Unassembled WGS sequence"/>
</dbReference>
<dbReference type="InterPro" id="IPR029787">
    <property type="entry name" value="Nucleotide_cyclase"/>
</dbReference>
<sequence>MRIHRLLLSCGVIGVVGILTLTLASQQLSRSQSELLQTQALLSQTSRDVAELVVLTHEYVLHASPRVDYQWQKQQQNIIDRLHNLGDQLEAPPLQAQQHLSAMVRLFADLRDLPQPSGNVLLQRRRDLMQQQLLANARELSQAIDQWNQLVNANHARTQQRLALLSVAVPLTLLVLLGICSWLIWRRLLRPLAHLTQVVASANSGELDTRSQLDGDDELGELSRAFDALALDMVAQLKNEVALRQAVEATIRASEQRFRDLLNTMDGIVWEADARTFQITFISEQAERLLGYACREWLQPGFWMAHIHPEDREWAANYCASHTARKEAHDFEYRFICQDGRMVWLHDVVTVVCENDQPRWLRGIMVDISRQKSAEAEIIAAQQHLQATLTALPDLLFEVDDKGTIYSLHVPNRSLLAVQPEHCIGKSFSDLLPAATAQICLQAIDEARRSGTSQGMEYSLELPQGTLWFEASVATLADEQGDEPRFIFIARDISASKRASEEIKNLAFFDALTQLPNRRLLLDRLNQARMNSARGEHYCALLLSDLDNFKSLNDTQGHDVGDQLLIEAANRFKACLREGDTVARLGGDEFVVILNNLGNAEQAARQAERLASKIGKALGQPYELKVEQADGSPGLHQHHCSLSIGITLFHGHDLSADELLKRADTAMYQAKKSGRNALRFFDLKMQEAVSQLASLENDLRRAVLEQQFELFYQVQVDSNDQALGAEVLLRWRHPERGLVSPADFIPLAEETGLILPLGHWVLHTACTRLAQWADDIRLAGLTLAVNVSPRQFALPTFVEEVLALLAHTGANPARLKLELTESLLLDNTDEVIAKMALLKAHGVGFALDDFGTGYSSLSYLKRLPLDQLKIDQTFVRDLLEDPNDAAIARTVITLGQSMGLAVIAEGVESSAQRHFLAAAGCAAYQGYLFSRPLPVEDFEQLISGVLQQHSQAQR</sequence>
<keyword evidence="15" id="KW-1185">Reference proteome</keyword>
<dbReference type="CDD" id="cd00130">
    <property type="entry name" value="PAS"/>
    <property type="match status" value="2"/>
</dbReference>
<dbReference type="InterPro" id="IPR013655">
    <property type="entry name" value="PAS_fold_3"/>
</dbReference>
<dbReference type="InterPro" id="IPR000160">
    <property type="entry name" value="GGDEF_dom"/>
</dbReference>
<dbReference type="EMBL" id="JACHLL010000006">
    <property type="protein sequence ID" value="MBB6342946.1"/>
    <property type="molecule type" value="Genomic_DNA"/>
</dbReference>
<dbReference type="CDD" id="cd06225">
    <property type="entry name" value="HAMP"/>
    <property type="match status" value="1"/>
</dbReference>
<dbReference type="PANTHER" id="PTHR44757">
    <property type="entry name" value="DIGUANYLATE CYCLASE DGCP"/>
    <property type="match status" value="1"/>
</dbReference>
<feature type="coiled-coil region" evidence="7">
    <location>
        <begin position="678"/>
        <end position="705"/>
    </location>
</feature>
<keyword evidence="4" id="KW-0973">c-di-GMP</keyword>
<dbReference type="InterPro" id="IPR001610">
    <property type="entry name" value="PAC"/>
</dbReference>
<dbReference type="Pfam" id="PF00990">
    <property type="entry name" value="GGDEF"/>
    <property type="match status" value="1"/>
</dbReference>
<dbReference type="PROSITE" id="PS50112">
    <property type="entry name" value="PAS"/>
    <property type="match status" value="1"/>
</dbReference>
<dbReference type="GO" id="GO:0071732">
    <property type="term" value="P:cellular response to nitric oxide"/>
    <property type="evidence" value="ECO:0007669"/>
    <property type="project" value="UniProtKB-ARBA"/>
</dbReference>
<dbReference type="Pfam" id="PF00563">
    <property type="entry name" value="EAL"/>
    <property type="match status" value="1"/>
</dbReference>
<dbReference type="FunFam" id="3.20.20.450:FF:000001">
    <property type="entry name" value="Cyclic di-GMP phosphodiesterase yahA"/>
    <property type="match status" value="1"/>
</dbReference>
<dbReference type="FunFam" id="3.30.70.270:FF:000001">
    <property type="entry name" value="Diguanylate cyclase domain protein"/>
    <property type="match status" value="1"/>
</dbReference>
<dbReference type="Pfam" id="PF00672">
    <property type="entry name" value="HAMP"/>
    <property type="match status" value="1"/>
</dbReference>
<dbReference type="InterPro" id="IPR003660">
    <property type="entry name" value="HAMP_dom"/>
</dbReference>
<dbReference type="InterPro" id="IPR035965">
    <property type="entry name" value="PAS-like_dom_sf"/>
</dbReference>
<feature type="domain" description="HAMP" evidence="12">
    <location>
        <begin position="186"/>
        <end position="238"/>
    </location>
</feature>
<dbReference type="InterPro" id="IPR000014">
    <property type="entry name" value="PAS"/>
</dbReference>
<evidence type="ECO:0000313" key="14">
    <source>
        <dbReference type="EMBL" id="MBB6342946.1"/>
    </source>
</evidence>
<evidence type="ECO:0000259" key="10">
    <source>
        <dbReference type="PROSITE" id="PS50113"/>
    </source>
</evidence>
<keyword evidence="8" id="KW-0812">Transmembrane</keyword>
<dbReference type="GO" id="GO:0005886">
    <property type="term" value="C:plasma membrane"/>
    <property type="evidence" value="ECO:0007669"/>
    <property type="project" value="UniProtKB-SubCell"/>
</dbReference>
<feature type="transmembrane region" description="Helical" evidence="8">
    <location>
        <begin position="162"/>
        <end position="185"/>
    </location>
</feature>
<dbReference type="InterPro" id="IPR013656">
    <property type="entry name" value="PAS_4"/>
</dbReference>
<feature type="domain" description="PAC" evidence="10">
    <location>
        <begin position="454"/>
        <end position="505"/>
    </location>
</feature>
<dbReference type="SUPFAM" id="SSF55073">
    <property type="entry name" value="Nucleotide cyclase"/>
    <property type="match status" value="1"/>
</dbReference>
<evidence type="ECO:0000259" key="9">
    <source>
        <dbReference type="PROSITE" id="PS50112"/>
    </source>
</evidence>
<dbReference type="InterPro" id="IPR043128">
    <property type="entry name" value="Rev_trsase/Diguanyl_cyclase"/>
</dbReference>
<name>A0A7X0BVJ1_9PSED</name>
<dbReference type="SMART" id="SM00086">
    <property type="entry name" value="PAC"/>
    <property type="match status" value="2"/>
</dbReference>
<dbReference type="GO" id="GO:0016301">
    <property type="term" value="F:kinase activity"/>
    <property type="evidence" value="ECO:0007669"/>
    <property type="project" value="UniProtKB-KW"/>
</dbReference>